<dbReference type="InterPro" id="IPR006195">
    <property type="entry name" value="aa-tRNA-synth_II"/>
</dbReference>
<dbReference type="GO" id="GO:0140096">
    <property type="term" value="F:catalytic activity, acting on a protein"/>
    <property type="evidence" value="ECO:0007669"/>
    <property type="project" value="UniProtKB-ARBA"/>
</dbReference>
<dbReference type="Proteomes" id="UP000823886">
    <property type="component" value="Unassembled WGS sequence"/>
</dbReference>
<keyword evidence="5 9" id="KW-0963">Cytoplasm</keyword>
<keyword evidence="12" id="KW-0808">Transferase</keyword>
<evidence type="ECO:0000256" key="4">
    <source>
        <dbReference type="ARBA" id="ARBA00020397"/>
    </source>
</evidence>
<organism evidence="12 13">
    <name type="scientific">Candidatus Blautia merdavium</name>
    <dbReference type="NCBI Taxonomy" id="2838494"/>
    <lineage>
        <taxon>Bacteria</taxon>
        <taxon>Bacillati</taxon>
        <taxon>Bacillota</taxon>
        <taxon>Clostridia</taxon>
        <taxon>Lachnospirales</taxon>
        <taxon>Lachnospiraceae</taxon>
        <taxon>Blautia</taxon>
    </lineage>
</organism>
<evidence type="ECO:0000256" key="9">
    <source>
        <dbReference type="HAMAP-Rule" id="MF_00125"/>
    </source>
</evidence>
<feature type="domain" description="Aminoacyl-transfer RNA synthetases class-II family profile" evidence="11">
    <location>
        <begin position="30"/>
        <end position="398"/>
    </location>
</feature>
<dbReference type="InterPro" id="IPR004517">
    <property type="entry name" value="HisZ"/>
</dbReference>
<evidence type="ECO:0000256" key="3">
    <source>
        <dbReference type="ARBA" id="ARBA00005539"/>
    </source>
</evidence>
<comment type="subcellular location">
    <subcellularLocation>
        <location evidence="1 9">Cytoplasm</location>
    </subcellularLocation>
</comment>
<dbReference type="PIRSF" id="PIRSF001549">
    <property type="entry name" value="His-tRNA_synth"/>
    <property type="match status" value="1"/>
</dbReference>
<dbReference type="HAMAP" id="MF_00125">
    <property type="entry name" value="HisZ"/>
    <property type="match status" value="1"/>
</dbReference>
<evidence type="ECO:0000256" key="2">
    <source>
        <dbReference type="ARBA" id="ARBA00004667"/>
    </source>
</evidence>
<accession>A0A9D2TCQ3</accession>
<dbReference type="InterPro" id="IPR045864">
    <property type="entry name" value="aa-tRNA-synth_II/BPL/LPL"/>
</dbReference>
<feature type="binding site" evidence="10">
    <location>
        <position position="125"/>
    </location>
    <ligand>
        <name>L-histidine</name>
        <dbReference type="ChEBI" id="CHEBI:57595"/>
    </ligand>
</feature>
<dbReference type="GO" id="GO:0006427">
    <property type="term" value="P:histidyl-tRNA aminoacylation"/>
    <property type="evidence" value="ECO:0007669"/>
    <property type="project" value="TreeGrafter"/>
</dbReference>
<dbReference type="InterPro" id="IPR004516">
    <property type="entry name" value="HisRS/HisZ"/>
</dbReference>
<evidence type="ECO:0000313" key="13">
    <source>
        <dbReference type="Proteomes" id="UP000823886"/>
    </source>
</evidence>
<comment type="similarity">
    <text evidence="3 9">Belongs to the class-II aminoacyl-tRNA synthetase family. HisZ subfamily.</text>
</comment>
<sequence>MQFRDKITPEGTKDLLFEECDRRSSATQKLKNLFTMQGYRRIMTPALEYYDVFARVADYFPLDTMFKLTDNKGRLLVLCPDCTIPAARLTAARLKDEPRPLRLYYNHNIYRMDPQQKGRAVETNQVGVELIGGETLRSDLEVVELGADCMEAIAGEKYRLELCHIGYFKAIIESLQVEEEIKERIRGYIEQKNYAALTSILEPYKKNRAARALLKLPRLFGGAEVIDKAYQLFDENGAGESLDYLKKVYEYLQTLGLGNKVIIDLGLVNLADYYTGIIFRGYFTGIGEQVLSGGRYDNLLGDFGEDSPSVGFGINVDLASRKIKEVSSDKTRILVFAENTDYAAKASAYRKELNRQGIIASNSVLGTREEVIDYAKASGIPQVHMVGEEIKIWRAEEL</sequence>
<evidence type="ECO:0000313" key="12">
    <source>
        <dbReference type="EMBL" id="HJC63672.1"/>
    </source>
</evidence>
<feature type="binding site" evidence="10">
    <location>
        <position position="129"/>
    </location>
    <ligand>
        <name>L-histidine</name>
        <dbReference type="ChEBI" id="CHEBI:57595"/>
    </ligand>
</feature>
<dbReference type="Pfam" id="PF13393">
    <property type="entry name" value="tRNA-synt_His"/>
    <property type="match status" value="1"/>
</dbReference>
<feature type="binding site" evidence="10">
    <location>
        <position position="111"/>
    </location>
    <ligand>
        <name>L-histidine</name>
        <dbReference type="ChEBI" id="CHEBI:57595"/>
    </ligand>
</feature>
<feature type="binding site" evidence="10">
    <location>
        <begin position="273"/>
        <end position="274"/>
    </location>
    <ligand>
        <name>L-histidine</name>
        <dbReference type="ChEBI" id="CHEBI:57595"/>
    </ligand>
</feature>
<evidence type="ECO:0000256" key="10">
    <source>
        <dbReference type="PIRSR" id="PIRSR001549-1"/>
    </source>
</evidence>
<evidence type="ECO:0000256" key="7">
    <source>
        <dbReference type="ARBA" id="ARBA00023102"/>
    </source>
</evidence>
<dbReference type="EMBL" id="DWVZ01000113">
    <property type="protein sequence ID" value="HJC63672.1"/>
    <property type="molecule type" value="Genomic_DNA"/>
</dbReference>
<feature type="binding site" evidence="10">
    <location>
        <begin position="81"/>
        <end position="83"/>
    </location>
    <ligand>
        <name>L-histidine</name>
        <dbReference type="ChEBI" id="CHEBI:57595"/>
    </ligand>
</feature>
<keyword evidence="6 9" id="KW-0028">Amino-acid biosynthesis</keyword>
<dbReference type="GO" id="GO:0004821">
    <property type="term" value="F:histidine-tRNA ligase activity"/>
    <property type="evidence" value="ECO:0007669"/>
    <property type="project" value="TreeGrafter"/>
</dbReference>
<dbReference type="PROSITE" id="PS50862">
    <property type="entry name" value="AA_TRNA_LIGASE_II"/>
    <property type="match status" value="1"/>
</dbReference>
<dbReference type="NCBIfam" id="TIGR00443">
    <property type="entry name" value="hisZ_biosyn_reg"/>
    <property type="match status" value="1"/>
</dbReference>
<comment type="pathway">
    <text evidence="2 9">Amino-acid biosynthesis; L-histidine biosynthesis; L-histidine from 5-phospho-alpha-D-ribose 1-diphosphate: step 1/9.</text>
</comment>
<evidence type="ECO:0000256" key="8">
    <source>
        <dbReference type="ARBA" id="ARBA00025246"/>
    </source>
</evidence>
<dbReference type="PANTHER" id="PTHR43707:SF6">
    <property type="entry name" value="ATP PHOSPHORIBOSYLTRANSFERASE REGULATORY SUBUNIT"/>
    <property type="match status" value="1"/>
</dbReference>
<keyword evidence="7 9" id="KW-0368">Histidine biosynthesis</keyword>
<dbReference type="GO" id="GO:0005737">
    <property type="term" value="C:cytoplasm"/>
    <property type="evidence" value="ECO:0007669"/>
    <property type="project" value="UniProtKB-SubCell"/>
</dbReference>
<proteinExistence type="inferred from homology"/>
<dbReference type="GO" id="GO:0000105">
    <property type="term" value="P:L-histidine biosynthetic process"/>
    <property type="evidence" value="ECO:0007669"/>
    <property type="project" value="UniProtKB-UniRule"/>
</dbReference>
<keyword evidence="12" id="KW-0328">Glycosyltransferase</keyword>
<comment type="function">
    <text evidence="8 9">Required for the first step of histidine biosynthesis. May allow the feedback regulation of ATP phosphoribosyltransferase activity by histidine.</text>
</comment>
<dbReference type="InterPro" id="IPR041715">
    <property type="entry name" value="HisRS-like_core"/>
</dbReference>
<dbReference type="GO" id="GO:0016757">
    <property type="term" value="F:glycosyltransferase activity"/>
    <property type="evidence" value="ECO:0007669"/>
    <property type="project" value="UniProtKB-KW"/>
</dbReference>
<evidence type="ECO:0000256" key="1">
    <source>
        <dbReference type="ARBA" id="ARBA00004496"/>
    </source>
</evidence>
<name>A0A9D2TCQ3_9FIRM</name>
<dbReference type="SUPFAM" id="SSF55681">
    <property type="entry name" value="Class II aaRS and biotin synthetases"/>
    <property type="match status" value="1"/>
</dbReference>
<evidence type="ECO:0000256" key="5">
    <source>
        <dbReference type="ARBA" id="ARBA00022490"/>
    </source>
</evidence>
<reference evidence="12" key="1">
    <citation type="journal article" date="2021" name="PeerJ">
        <title>Extensive microbial diversity within the chicken gut microbiome revealed by metagenomics and culture.</title>
        <authorList>
            <person name="Gilroy R."/>
            <person name="Ravi A."/>
            <person name="Getino M."/>
            <person name="Pursley I."/>
            <person name="Horton D.L."/>
            <person name="Alikhan N.F."/>
            <person name="Baker D."/>
            <person name="Gharbi K."/>
            <person name="Hall N."/>
            <person name="Watson M."/>
            <person name="Adriaenssens E.M."/>
            <person name="Foster-Nyarko E."/>
            <person name="Jarju S."/>
            <person name="Secka A."/>
            <person name="Antonio M."/>
            <person name="Oren A."/>
            <person name="Chaudhuri R.R."/>
            <person name="La Ragione R."/>
            <person name="Hildebrand F."/>
            <person name="Pallen M.J."/>
        </authorList>
    </citation>
    <scope>NUCLEOTIDE SEQUENCE</scope>
    <source>
        <strain evidence="12">ChiBcec2-3848</strain>
    </source>
</reference>
<gene>
    <name evidence="9 12" type="primary">hisZ</name>
    <name evidence="12" type="ORF">H9753_08655</name>
</gene>
<dbReference type="PANTHER" id="PTHR43707">
    <property type="entry name" value="HISTIDYL-TRNA SYNTHETASE"/>
    <property type="match status" value="1"/>
</dbReference>
<evidence type="ECO:0000259" key="11">
    <source>
        <dbReference type="PROSITE" id="PS50862"/>
    </source>
</evidence>
<dbReference type="AlphaFoldDB" id="A0A9D2TCQ3"/>
<comment type="subunit">
    <text evidence="9">Heteromultimer composed of HisG and HisZ subunits.</text>
</comment>
<protein>
    <recommendedName>
        <fullName evidence="4 9">ATP phosphoribosyltransferase regulatory subunit</fullName>
    </recommendedName>
</protein>
<comment type="miscellaneous">
    <text evidence="9">This function is generally fulfilled by the C-terminal part of HisG, which is missing in some bacteria such as this one.</text>
</comment>
<evidence type="ECO:0000256" key="6">
    <source>
        <dbReference type="ARBA" id="ARBA00022605"/>
    </source>
</evidence>
<dbReference type="Gene3D" id="3.30.930.10">
    <property type="entry name" value="Bira Bifunctional Protein, Domain 2"/>
    <property type="match status" value="1"/>
</dbReference>
<reference evidence="12" key="2">
    <citation type="submission" date="2021-04" db="EMBL/GenBank/DDBJ databases">
        <authorList>
            <person name="Gilroy R."/>
        </authorList>
    </citation>
    <scope>NUCLEOTIDE SEQUENCE</scope>
    <source>
        <strain evidence="12">ChiBcec2-3848</strain>
    </source>
</reference>
<dbReference type="CDD" id="cd00773">
    <property type="entry name" value="HisRS-like_core"/>
    <property type="match status" value="1"/>
</dbReference>
<comment type="caution">
    <text evidence="12">The sequence shown here is derived from an EMBL/GenBank/DDBJ whole genome shotgun (WGS) entry which is preliminary data.</text>
</comment>